<gene>
    <name evidence="1" type="ORF">SAMN05216243_2377</name>
</gene>
<dbReference type="AlphaFoldDB" id="A0A1G9A419"/>
<evidence type="ECO:0000313" key="2">
    <source>
        <dbReference type="Proteomes" id="UP000198694"/>
    </source>
</evidence>
<organism evidence="1 2">
    <name type="scientific">Sediminibacillus albus</name>
    <dbReference type="NCBI Taxonomy" id="407036"/>
    <lineage>
        <taxon>Bacteria</taxon>
        <taxon>Bacillati</taxon>
        <taxon>Bacillota</taxon>
        <taxon>Bacilli</taxon>
        <taxon>Bacillales</taxon>
        <taxon>Bacillaceae</taxon>
        <taxon>Sediminibacillus</taxon>
    </lineage>
</organism>
<dbReference type="EMBL" id="FNFL01000003">
    <property type="protein sequence ID" value="SDK21594.1"/>
    <property type="molecule type" value="Genomic_DNA"/>
</dbReference>
<keyword evidence="2" id="KW-1185">Reference proteome</keyword>
<evidence type="ECO:0000313" key="1">
    <source>
        <dbReference type="EMBL" id="SDK21594.1"/>
    </source>
</evidence>
<sequence>MEQPNRSQRHMDTTNIAKSVPEFVAALIQKEQDTL</sequence>
<proteinExistence type="predicted"/>
<protein>
    <submittedName>
        <fullName evidence="1">Uncharacterized protein</fullName>
    </submittedName>
</protein>
<accession>A0A1G9A419</accession>
<reference evidence="1 2" key="1">
    <citation type="submission" date="2016-10" db="EMBL/GenBank/DDBJ databases">
        <authorList>
            <person name="de Groot N.N."/>
        </authorList>
    </citation>
    <scope>NUCLEOTIDE SEQUENCE [LARGE SCALE GENOMIC DNA]</scope>
    <source>
        <strain evidence="1 2">CGMCC 1.6502</strain>
    </source>
</reference>
<dbReference type="Proteomes" id="UP000198694">
    <property type="component" value="Unassembled WGS sequence"/>
</dbReference>
<dbReference type="STRING" id="407036.SAMN05216243_2377"/>
<name>A0A1G9A419_9BACI</name>